<accession>A0ACB9SY07</accession>
<reference evidence="1" key="1">
    <citation type="submission" date="2022-04" db="EMBL/GenBank/DDBJ databases">
        <title>Chromosome-scale genome assembly of Holotrichia oblita Faldermann.</title>
        <authorList>
            <person name="Rongchong L."/>
        </authorList>
    </citation>
    <scope>NUCLEOTIDE SEQUENCE</scope>
    <source>
        <strain evidence="1">81SQS9</strain>
    </source>
</reference>
<dbReference type="EMBL" id="CM043020">
    <property type="protein sequence ID" value="KAI4459412.1"/>
    <property type="molecule type" value="Genomic_DNA"/>
</dbReference>
<name>A0ACB9SY07_HOLOL</name>
<evidence type="ECO:0000313" key="1">
    <source>
        <dbReference type="EMBL" id="KAI4459412.1"/>
    </source>
</evidence>
<proteinExistence type="predicted"/>
<comment type="caution">
    <text evidence="1">The sequence shown here is derived from an EMBL/GenBank/DDBJ whole genome shotgun (WGS) entry which is preliminary data.</text>
</comment>
<gene>
    <name evidence="1" type="ORF">MML48_6g00007561</name>
</gene>
<evidence type="ECO:0000313" key="2">
    <source>
        <dbReference type="Proteomes" id="UP001056778"/>
    </source>
</evidence>
<dbReference type="Proteomes" id="UP001056778">
    <property type="component" value="Chromosome 6"/>
</dbReference>
<sequence>MLKWDIQTQFPNDYSKPILEPEPDYPKPVTGLIHVLLLGGFILCCMCNDDESNKIISESRNLDSNLRKALLKALTELENEGKDRKSSLTATSIVEKASASAISLYQNHDTETSTQPEKEKKQIVVVQKSNGLQHKPITTFIPSNSSEQFIASASNSFNGIPKRKTNNLNTLPTTEKVENLLSPSPTIETPTTEENEAKVEDVQFFSAPLVAAFTVHQDERGLPKSVEPIYKQNAHISKANDLVHNVQQEISRQEKLKSEQIKAQIALQEKQKVLEEELYKLQRTQREQQQFLYRQQQLIQEQQQKLFEEREKNRKQHNDQPFIPLIPNNSIQQSQIETDNHFSSHNSNQVTANSPLVHNQISSTNHLPNYNPSHISGTPPTIYNQVASANHLASQTSAPSPAVHNQVSTTHMLANQNLHEMPVSSPTAHNQFETANKVAAPSNHFNSNNPLRSTVVFQSSVSLNPINHNNVLNDLPLNAQHLPTKNFIDFRQTPYVKNSLDQIQSVLVPPHQQTFPNINFLSNTDLPQHQNIRIYRQEPATHFYHNLNPYTRPITYSIQPSVPLNVRYLRSNPENYQTSVGLPAQPPIVKQQLTNLLYNSGINTGKQEDLDIISKVLSYNHVGGNTRFYTPFQS</sequence>
<keyword evidence="2" id="KW-1185">Reference proteome</keyword>
<organism evidence="1 2">
    <name type="scientific">Holotrichia oblita</name>
    <name type="common">Chafer beetle</name>
    <dbReference type="NCBI Taxonomy" id="644536"/>
    <lineage>
        <taxon>Eukaryota</taxon>
        <taxon>Metazoa</taxon>
        <taxon>Ecdysozoa</taxon>
        <taxon>Arthropoda</taxon>
        <taxon>Hexapoda</taxon>
        <taxon>Insecta</taxon>
        <taxon>Pterygota</taxon>
        <taxon>Neoptera</taxon>
        <taxon>Endopterygota</taxon>
        <taxon>Coleoptera</taxon>
        <taxon>Polyphaga</taxon>
        <taxon>Scarabaeiformia</taxon>
        <taxon>Scarabaeidae</taxon>
        <taxon>Melolonthinae</taxon>
        <taxon>Holotrichia</taxon>
    </lineage>
</organism>
<protein>
    <submittedName>
        <fullName evidence="1">Uncharacterized protein</fullName>
    </submittedName>
</protein>